<dbReference type="GO" id="GO:0022857">
    <property type="term" value="F:transmembrane transporter activity"/>
    <property type="evidence" value="ECO:0007669"/>
    <property type="project" value="InterPro"/>
</dbReference>
<feature type="transmembrane region" description="Helical" evidence="7">
    <location>
        <begin position="41"/>
        <end position="61"/>
    </location>
</feature>
<dbReference type="RefSeq" id="WP_057736965.1">
    <property type="nucleotide sequence ID" value="NZ_AZEG01000010.1"/>
</dbReference>
<sequence length="400" mass="43133">MLAHNSKFIYLWLGFLISSLGDWLYRLALPLIILEKTGSAYHAATTFGVSFIPWVFFSLIGGSLADNYTQKNILITGNIFAAVFSLLLIFVLRGSDINFGLLYAAVFLLASVDPLIHPSFQSIIPEIIAQNQFASANAAIQTIDNTLSIIGPLLGGSLVTLMGGVNALWLDMISFLVTAFVLLKLPTPTVAVQQKIRHPLSELGHDVIEGAIYSFHQHVIFSGSMMFLFTNFALNMFEANFIFYMTKTLNYPITAATIAMAIGGSGSLVAGLVGSRIVNRFKAGFLLSSSTILAGLSTLFLLISQNYIFIGGILGLVSFFGTINVITYFTLRQRTVPKKILGRVVAVTRMVSYASIPVGSWFGGLLLAHGQSMGSVILLAGIIRTLAGLGAKLSSLGKEK</sequence>
<name>A0A0R1Q5Z2_9LACO</name>
<evidence type="ECO:0000256" key="5">
    <source>
        <dbReference type="ARBA" id="ARBA00022989"/>
    </source>
</evidence>
<dbReference type="Proteomes" id="UP000051155">
    <property type="component" value="Unassembled WGS sequence"/>
</dbReference>
<feature type="transmembrane region" description="Helical" evidence="7">
    <location>
        <begin position="309"/>
        <end position="331"/>
    </location>
</feature>
<feature type="transmembrane region" description="Helical" evidence="7">
    <location>
        <begin position="285"/>
        <end position="303"/>
    </location>
</feature>
<evidence type="ECO:0000256" key="6">
    <source>
        <dbReference type="ARBA" id="ARBA00023136"/>
    </source>
</evidence>
<organism evidence="9 10">
    <name type="scientific">Liquorilactobacillus uvarum DSM 19971</name>
    <dbReference type="NCBI Taxonomy" id="1423812"/>
    <lineage>
        <taxon>Bacteria</taxon>
        <taxon>Bacillati</taxon>
        <taxon>Bacillota</taxon>
        <taxon>Bacilli</taxon>
        <taxon>Lactobacillales</taxon>
        <taxon>Lactobacillaceae</taxon>
        <taxon>Liquorilactobacillus</taxon>
    </lineage>
</organism>
<feature type="transmembrane region" description="Helical" evidence="7">
    <location>
        <begin position="73"/>
        <end position="92"/>
    </location>
</feature>
<feature type="transmembrane region" description="Helical" evidence="7">
    <location>
        <begin position="376"/>
        <end position="394"/>
    </location>
</feature>
<keyword evidence="5 7" id="KW-1133">Transmembrane helix</keyword>
<dbReference type="PANTHER" id="PTHR23513:SF6">
    <property type="entry name" value="MAJOR FACILITATOR SUPERFAMILY ASSOCIATED DOMAIN-CONTAINING PROTEIN"/>
    <property type="match status" value="1"/>
</dbReference>
<dbReference type="CDD" id="cd06173">
    <property type="entry name" value="MFS_MefA_like"/>
    <property type="match status" value="1"/>
</dbReference>
<evidence type="ECO:0000256" key="3">
    <source>
        <dbReference type="ARBA" id="ARBA00022475"/>
    </source>
</evidence>
<dbReference type="AlphaFoldDB" id="A0A0R1Q5Z2"/>
<evidence type="ECO:0000313" key="10">
    <source>
        <dbReference type="Proteomes" id="UP000051155"/>
    </source>
</evidence>
<dbReference type="STRING" id="1423812.FD20_GL000295"/>
<reference evidence="9 10" key="1">
    <citation type="journal article" date="2015" name="Genome Announc.">
        <title>Expanding the biotechnology potential of lactobacilli through comparative genomics of 213 strains and associated genera.</title>
        <authorList>
            <person name="Sun Z."/>
            <person name="Harris H.M."/>
            <person name="McCann A."/>
            <person name="Guo C."/>
            <person name="Argimon S."/>
            <person name="Zhang W."/>
            <person name="Yang X."/>
            <person name="Jeffery I.B."/>
            <person name="Cooney J.C."/>
            <person name="Kagawa T.F."/>
            <person name="Liu W."/>
            <person name="Song Y."/>
            <person name="Salvetti E."/>
            <person name="Wrobel A."/>
            <person name="Rasinkangas P."/>
            <person name="Parkhill J."/>
            <person name="Rea M.C."/>
            <person name="O'Sullivan O."/>
            <person name="Ritari J."/>
            <person name="Douillard F.P."/>
            <person name="Paul Ross R."/>
            <person name="Yang R."/>
            <person name="Briner A.E."/>
            <person name="Felis G.E."/>
            <person name="de Vos W.M."/>
            <person name="Barrangou R."/>
            <person name="Klaenhammer T.R."/>
            <person name="Caufield P.W."/>
            <person name="Cui Y."/>
            <person name="Zhang H."/>
            <person name="O'Toole P.W."/>
        </authorList>
    </citation>
    <scope>NUCLEOTIDE SEQUENCE [LARGE SCALE GENOMIC DNA]</scope>
    <source>
        <strain evidence="9 10">DSM 19971</strain>
    </source>
</reference>
<feature type="domain" description="Major facilitator superfamily (MFS) profile" evidence="8">
    <location>
        <begin position="7"/>
        <end position="399"/>
    </location>
</feature>
<dbReference type="EMBL" id="AZEG01000010">
    <property type="protein sequence ID" value="KRL37618.1"/>
    <property type="molecule type" value="Genomic_DNA"/>
</dbReference>
<keyword evidence="6 7" id="KW-0472">Membrane</keyword>
<keyword evidence="4 7" id="KW-0812">Transmembrane</keyword>
<dbReference type="InterPro" id="IPR036259">
    <property type="entry name" value="MFS_trans_sf"/>
</dbReference>
<gene>
    <name evidence="9" type="ORF">FD20_GL000295</name>
</gene>
<dbReference type="PROSITE" id="PS50850">
    <property type="entry name" value="MFS"/>
    <property type="match status" value="1"/>
</dbReference>
<accession>A0A0R1Q5Z2</accession>
<dbReference type="Gene3D" id="1.20.1250.20">
    <property type="entry name" value="MFS general substrate transporter like domains"/>
    <property type="match status" value="1"/>
</dbReference>
<protein>
    <submittedName>
        <fullName evidence="9">Macrolide-efflux protein</fullName>
    </submittedName>
</protein>
<dbReference type="Pfam" id="PF07690">
    <property type="entry name" value="MFS_1"/>
    <property type="match status" value="1"/>
</dbReference>
<feature type="transmembrane region" description="Helical" evidence="7">
    <location>
        <begin position="251"/>
        <end position="273"/>
    </location>
</feature>
<dbReference type="OrthoDB" id="212436at2"/>
<keyword evidence="10" id="KW-1185">Reference proteome</keyword>
<dbReference type="InterPro" id="IPR011701">
    <property type="entry name" value="MFS"/>
</dbReference>
<evidence type="ECO:0000256" key="4">
    <source>
        <dbReference type="ARBA" id="ARBA00022692"/>
    </source>
</evidence>
<evidence type="ECO:0000256" key="2">
    <source>
        <dbReference type="ARBA" id="ARBA00022448"/>
    </source>
</evidence>
<evidence type="ECO:0000256" key="7">
    <source>
        <dbReference type="SAM" id="Phobius"/>
    </source>
</evidence>
<dbReference type="GO" id="GO:0005886">
    <property type="term" value="C:plasma membrane"/>
    <property type="evidence" value="ECO:0007669"/>
    <property type="project" value="UniProtKB-SubCell"/>
</dbReference>
<feature type="transmembrane region" description="Helical" evidence="7">
    <location>
        <begin position="225"/>
        <end position="245"/>
    </location>
</feature>
<comment type="caution">
    <text evidence="9">The sequence shown here is derived from an EMBL/GenBank/DDBJ whole genome shotgun (WGS) entry which is preliminary data.</text>
</comment>
<evidence type="ECO:0000313" key="9">
    <source>
        <dbReference type="EMBL" id="KRL37618.1"/>
    </source>
</evidence>
<dbReference type="PATRIC" id="fig|1423812.3.peg.297"/>
<proteinExistence type="predicted"/>
<keyword evidence="3" id="KW-1003">Cell membrane</keyword>
<evidence type="ECO:0000259" key="8">
    <source>
        <dbReference type="PROSITE" id="PS50850"/>
    </source>
</evidence>
<dbReference type="PANTHER" id="PTHR23513">
    <property type="entry name" value="INTEGRAL MEMBRANE EFFLUX PROTEIN-RELATED"/>
    <property type="match status" value="1"/>
</dbReference>
<comment type="subcellular location">
    <subcellularLocation>
        <location evidence="1">Cell membrane</location>
        <topology evidence="1">Multi-pass membrane protein</topology>
    </subcellularLocation>
</comment>
<evidence type="ECO:0000256" key="1">
    <source>
        <dbReference type="ARBA" id="ARBA00004651"/>
    </source>
</evidence>
<dbReference type="InterPro" id="IPR020846">
    <property type="entry name" value="MFS_dom"/>
</dbReference>
<keyword evidence="2" id="KW-0813">Transport</keyword>
<dbReference type="SUPFAM" id="SSF103473">
    <property type="entry name" value="MFS general substrate transporter"/>
    <property type="match status" value="1"/>
</dbReference>
<feature type="transmembrane region" description="Helical" evidence="7">
    <location>
        <begin position="12"/>
        <end position="34"/>
    </location>
</feature>
<feature type="transmembrane region" description="Helical" evidence="7">
    <location>
        <begin position="351"/>
        <end position="370"/>
    </location>
</feature>